<dbReference type="PANTHER" id="PTHR47331">
    <property type="entry name" value="PHD-TYPE DOMAIN-CONTAINING PROTEIN"/>
    <property type="match status" value="1"/>
</dbReference>
<organism evidence="1 2">
    <name type="scientific">Heterorhabditis bacteriophora</name>
    <name type="common">Entomopathogenic nematode worm</name>
    <dbReference type="NCBI Taxonomy" id="37862"/>
    <lineage>
        <taxon>Eukaryota</taxon>
        <taxon>Metazoa</taxon>
        <taxon>Ecdysozoa</taxon>
        <taxon>Nematoda</taxon>
        <taxon>Chromadorea</taxon>
        <taxon>Rhabditida</taxon>
        <taxon>Rhabditina</taxon>
        <taxon>Rhabditomorpha</taxon>
        <taxon>Strongyloidea</taxon>
        <taxon>Heterorhabditidae</taxon>
        <taxon>Heterorhabditis</taxon>
    </lineage>
</organism>
<dbReference type="InterPro" id="IPR008042">
    <property type="entry name" value="Retrotrans_Pao"/>
</dbReference>
<sequence length="206" mass="23667">MNFREFISNNAQFNTFLTSQDHPITENSKILGIKWNTMQDILHFSLPTYNAKVTTKRTVLKFIASLYDPLGLLSPILVLAKRLLQKLWKISSPWDDEVACDLNNEWLKIVSTWHNQHITIDRLIPTSRSNSTQLHCFVDASGHTYGVVAYLRLMDSSNNITTKLVFAKNRLSPIKGMTIPRLELMAILIGSRMIKFLIQPIRCDHI</sequence>
<evidence type="ECO:0000313" key="2">
    <source>
        <dbReference type="WBParaSite" id="Hba_17457"/>
    </source>
</evidence>
<dbReference type="AlphaFoldDB" id="A0A1I7XIX9"/>
<protein>
    <submittedName>
        <fullName evidence="2">Pao retrotransposon peptidase</fullName>
    </submittedName>
</protein>
<name>A0A1I7XIX9_HETBA</name>
<accession>A0A1I7XIX9</accession>
<dbReference type="PANTHER" id="PTHR47331:SF5">
    <property type="entry name" value="RIBONUCLEASE H"/>
    <property type="match status" value="1"/>
</dbReference>
<evidence type="ECO:0000313" key="1">
    <source>
        <dbReference type="Proteomes" id="UP000095283"/>
    </source>
</evidence>
<reference evidence="2" key="1">
    <citation type="submission" date="2016-11" db="UniProtKB">
        <authorList>
            <consortium name="WormBaseParasite"/>
        </authorList>
    </citation>
    <scope>IDENTIFICATION</scope>
</reference>
<proteinExistence type="predicted"/>
<dbReference type="Proteomes" id="UP000095283">
    <property type="component" value="Unplaced"/>
</dbReference>
<dbReference type="WBParaSite" id="Hba_17457">
    <property type="protein sequence ID" value="Hba_17457"/>
    <property type="gene ID" value="Hba_17457"/>
</dbReference>
<dbReference type="Pfam" id="PF05380">
    <property type="entry name" value="Peptidase_A17"/>
    <property type="match status" value="1"/>
</dbReference>
<keyword evidence="1" id="KW-1185">Reference proteome</keyword>